<organism evidence="1 2">
    <name type="scientific">Corynebacterium lactis RW2-5</name>
    <dbReference type="NCBI Taxonomy" id="1408189"/>
    <lineage>
        <taxon>Bacteria</taxon>
        <taxon>Bacillati</taxon>
        <taxon>Actinomycetota</taxon>
        <taxon>Actinomycetes</taxon>
        <taxon>Mycobacteriales</taxon>
        <taxon>Corynebacteriaceae</taxon>
        <taxon>Corynebacterium</taxon>
    </lineage>
</organism>
<protein>
    <submittedName>
        <fullName evidence="1">Uncharacterized protein</fullName>
    </submittedName>
</protein>
<dbReference type="Proteomes" id="UP000058446">
    <property type="component" value="Chromosome"/>
</dbReference>
<gene>
    <name evidence="1" type="ORF">CLAC_04455</name>
</gene>
<dbReference type="AlphaFoldDB" id="A0A0K2H370"/>
<dbReference type="KEGG" id="clw:CLAC_04455"/>
<proteinExistence type="predicted"/>
<reference evidence="1 2" key="1">
    <citation type="submission" date="2013-10" db="EMBL/GenBank/DDBJ databases">
        <title>Complete genome sequence of Corynebacterium lactis DSM 45799(T), isolated from raw cow milk.</title>
        <authorList>
            <person name="Ruckert C."/>
            <person name="Albersmeier A."/>
            <person name="Lipski A."/>
            <person name="Kalinowski J."/>
        </authorList>
    </citation>
    <scope>NUCLEOTIDE SEQUENCE [LARGE SCALE GENOMIC DNA]</scope>
    <source>
        <strain evidence="1 2">RW2-5</strain>
    </source>
</reference>
<dbReference type="GO" id="GO:0003700">
    <property type="term" value="F:DNA-binding transcription factor activity"/>
    <property type="evidence" value="ECO:0007669"/>
    <property type="project" value="InterPro"/>
</dbReference>
<dbReference type="SUPFAM" id="SSF46785">
    <property type="entry name" value="Winged helix' DNA-binding domain"/>
    <property type="match status" value="1"/>
</dbReference>
<dbReference type="STRING" id="1408189.CLAC_04455"/>
<dbReference type="EMBL" id="CP006841">
    <property type="protein sequence ID" value="ALA68495.1"/>
    <property type="molecule type" value="Genomic_DNA"/>
</dbReference>
<keyword evidence="2" id="KW-1185">Reference proteome</keyword>
<dbReference type="OrthoDB" id="8635520at2"/>
<accession>A0A0K2H370</accession>
<sequence>MNSYEWLNDDEQLFWQTMVAAFRGVERNIERSLRSRTGLTFADFTLLIALHETEDGIMHVDQVCDRLKWNHPRALLHTNRLVKRGLVHTEEPGEDPDSDYVIVLTGVGRHVFVEATPDYVDTVRTEVIGQLSEEDRVNMMKCFHAVLRRA</sequence>
<dbReference type="InterPro" id="IPR036388">
    <property type="entry name" value="WH-like_DNA-bd_sf"/>
</dbReference>
<name>A0A0K2H370_9CORY</name>
<evidence type="ECO:0000313" key="2">
    <source>
        <dbReference type="Proteomes" id="UP000058446"/>
    </source>
</evidence>
<evidence type="ECO:0000313" key="1">
    <source>
        <dbReference type="EMBL" id="ALA68495.1"/>
    </source>
</evidence>
<dbReference type="PATRIC" id="fig|1408189.4.peg.892"/>
<dbReference type="RefSeq" id="WP_053411857.1">
    <property type="nucleotide sequence ID" value="NZ_CP006841.1"/>
</dbReference>
<dbReference type="InterPro" id="IPR036390">
    <property type="entry name" value="WH_DNA-bd_sf"/>
</dbReference>
<dbReference type="Gene3D" id="1.10.10.10">
    <property type="entry name" value="Winged helix-like DNA-binding domain superfamily/Winged helix DNA-binding domain"/>
    <property type="match status" value="1"/>
</dbReference>